<keyword evidence="1" id="KW-0812">Transmembrane</keyword>
<dbReference type="EMBL" id="JPLY01000006">
    <property type="protein sequence ID" value="KFC18531.1"/>
    <property type="molecule type" value="Genomic_DNA"/>
</dbReference>
<dbReference type="OrthoDB" id="6157812at2"/>
<evidence type="ECO:0000256" key="1">
    <source>
        <dbReference type="SAM" id="Phobius"/>
    </source>
</evidence>
<name>A0A085BKZ0_9FLAO</name>
<dbReference type="InterPro" id="IPR007715">
    <property type="entry name" value="Coq4"/>
</dbReference>
<dbReference type="Pfam" id="PF05019">
    <property type="entry name" value="Coq4"/>
    <property type="match status" value="1"/>
</dbReference>
<proteinExistence type="predicted"/>
<dbReference type="STRING" id="421072.SAMN04488097_2907"/>
<protein>
    <recommendedName>
        <fullName evidence="5">Coenzyme Q (Ubiquinone) biosynthesis protein Coq4</fullName>
    </recommendedName>
</protein>
<accession>A0A085BKZ0</accession>
<evidence type="ECO:0000313" key="2">
    <source>
        <dbReference type="EMBL" id="KFC18531.1"/>
    </source>
</evidence>
<evidence type="ECO:0008006" key="5">
    <source>
        <dbReference type="Google" id="ProtNLM"/>
    </source>
</evidence>
<comment type="caution">
    <text evidence="3">The sequence shown here is derived from an EMBL/GenBank/DDBJ whole genome shotgun (WGS) entry which is preliminary data.</text>
</comment>
<dbReference type="GO" id="GO:0006744">
    <property type="term" value="P:ubiquinone biosynthetic process"/>
    <property type="evidence" value="ECO:0007669"/>
    <property type="project" value="InterPro"/>
</dbReference>
<dbReference type="eggNOG" id="COG5031">
    <property type="taxonomic scope" value="Bacteria"/>
</dbReference>
<keyword evidence="1" id="KW-0472">Membrane</keyword>
<reference evidence="3 4" key="1">
    <citation type="submission" date="2014-07" db="EMBL/GenBank/DDBJ databases">
        <title>Epilithonimonas lactis LMG 22401 Genome.</title>
        <authorList>
            <person name="Pipes S.E."/>
            <person name="Stropko S.J."/>
        </authorList>
    </citation>
    <scope>NUCLEOTIDE SEQUENCE [LARGE SCALE GENOMIC DNA]</scope>
    <source>
        <strain evidence="3 4">LMG 24401</strain>
    </source>
</reference>
<dbReference type="EMBL" id="JPLY01000001">
    <property type="protein sequence ID" value="KFC23135.1"/>
    <property type="molecule type" value="Genomic_DNA"/>
</dbReference>
<keyword evidence="4" id="KW-1185">Reference proteome</keyword>
<dbReference type="AlphaFoldDB" id="A0A085BKZ0"/>
<evidence type="ECO:0000313" key="3">
    <source>
        <dbReference type="EMBL" id="KFC23135.1"/>
    </source>
</evidence>
<evidence type="ECO:0000313" key="4">
    <source>
        <dbReference type="Proteomes" id="UP000028623"/>
    </source>
</evidence>
<sequence length="161" mass="19552">MKKIRIQFLLFVYDNTQKLYRKYFKKKKTQWAFSQQQLLAFEEDTLGRKLGEFYKKHGFTMIPKMENHDVHHLLTDCGTKFEEEVAMQFLLLGNGKMNAHLLAAIFLGSLILPEYFKIYIQAYKKGKRMRPFHYWDFEKLLTHNFENIRDFVYQKQTPVFY</sequence>
<dbReference type="Proteomes" id="UP000028623">
    <property type="component" value="Unassembled WGS sequence"/>
</dbReference>
<keyword evidence="1" id="KW-1133">Transmembrane helix</keyword>
<organism evidence="3 4">
    <name type="scientific">Epilithonimonas lactis</name>
    <dbReference type="NCBI Taxonomy" id="421072"/>
    <lineage>
        <taxon>Bacteria</taxon>
        <taxon>Pseudomonadati</taxon>
        <taxon>Bacteroidota</taxon>
        <taxon>Flavobacteriia</taxon>
        <taxon>Flavobacteriales</taxon>
        <taxon>Weeksellaceae</taxon>
        <taxon>Chryseobacterium group</taxon>
        <taxon>Epilithonimonas</taxon>
    </lineage>
</organism>
<gene>
    <name evidence="3" type="ORF">IO89_00560</name>
    <name evidence="2" type="ORF">IO89_16880</name>
</gene>
<dbReference type="RefSeq" id="WP_034972812.1">
    <property type="nucleotide sequence ID" value="NZ_FOFI01000003.1"/>
</dbReference>
<feature type="transmembrane region" description="Helical" evidence="1">
    <location>
        <begin position="99"/>
        <end position="120"/>
    </location>
</feature>